<evidence type="ECO:0000256" key="2">
    <source>
        <dbReference type="ARBA" id="ARBA00023004"/>
    </source>
</evidence>
<organism evidence="6 7">
    <name type="scientific">Acidihalobacter prosperus</name>
    <dbReference type="NCBI Taxonomy" id="160660"/>
    <lineage>
        <taxon>Bacteria</taxon>
        <taxon>Pseudomonadati</taxon>
        <taxon>Pseudomonadota</taxon>
        <taxon>Gammaproteobacteria</taxon>
        <taxon>Chromatiales</taxon>
        <taxon>Ectothiorhodospiraceae</taxon>
        <taxon>Acidihalobacter</taxon>
    </lineage>
</organism>
<comment type="function">
    <text evidence="4">Required for disulfide bond formation in some periplasmic proteins. Acts by transferring its disulfide bond to other proteins and is reduced in the process.</text>
</comment>
<dbReference type="AlphaFoldDB" id="A0A1A6C2W6"/>
<dbReference type="Gene3D" id="3.40.30.10">
    <property type="entry name" value="Glutaredoxin"/>
    <property type="match status" value="1"/>
</dbReference>
<evidence type="ECO:0000256" key="3">
    <source>
        <dbReference type="PROSITE-ProRule" id="PRU00433"/>
    </source>
</evidence>
<dbReference type="InterPro" id="IPR009056">
    <property type="entry name" value="Cyt_c-like_dom"/>
</dbReference>
<dbReference type="Proteomes" id="UP000029273">
    <property type="component" value="Unassembled WGS sequence"/>
</dbReference>
<dbReference type="STRING" id="160660.BJI67_10230"/>
<keyword evidence="2 3" id="KW-0408">Iron</keyword>
<reference evidence="6 7" key="1">
    <citation type="journal article" date="2014" name="Genome Announc.">
        <title>Draft Genome Sequence of the Iron-Oxidizing, Acidophilic, and Halotolerant 'Thiobacillus prosperus' Type Strain DSM 5130.</title>
        <authorList>
            <person name="Ossandon F.J."/>
            <person name="Cardenas J.P."/>
            <person name="Corbett M."/>
            <person name="Quatrini R."/>
            <person name="Holmes D.S."/>
            <person name="Watkin E."/>
        </authorList>
    </citation>
    <scope>NUCLEOTIDE SEQUENCE [LARGE SCALE GENOMIC DNA]</scope>
    <source>
        <strain evidence="6 7">DSM 5130</strain>
    </source>
</reference>
<evidence type="ECO:0000256" key="4">
    <source>
        <dbReference type="RuleBase" id="RU364038"/>
    </source>
</evidence>
<feature type="signal peptide" evidence="4">
    <location>
        <begin position="1"/>
        <end position="29"/>
    </location>
</feature>
<dbReference type="PANTHER" id="PTHR35272">
    <property type="entry name" value="THIOL:DISULFIDE INTERCHANGE PROTEIN DSBC-RELATED"/>
    <property type="match status" value="1"/>
</dbReference>
<evidence type="ECO:0000313" key="6">
    <source>
        <dbReference type="EMBL" id="OBS08890.1"/>
    </source>
</evidence>
<dbReference type="InterPro" id="IPR033954">
    <property type="entry name" value="DiS-bond_Isoase_DsbC/G"/>
</dbReference>
<dbReference type="PANTHER" id="PTHR35272:SF4">
    <property type="entry name" value="THIOL:DISULFIDE INTERCHANGE PROTEIN DSBG"/>
    <property type="match status" value="1"/>
</dbReference>
<dbReference type="InterPro" id="IPR012336">
    <property type="entry name" value="Thioredoxin-like_fold"/>
</dbReference>
<keyword evidence="4" id="KW-0574">Periplasm</keyword>
<dbReference type="InterPro" id="IPR051470">
    <property type="entry name" value="Thiol:disulfide_interchange"/>
</dbReference>
<keyword evidence="3" id="KW-0349">Heme</keyword>
<dbReference type="CDD" id="cd03020">
    <property type="entry name" value="DsbA_DsbC_DsbG"/>
    <property type="match status" value="1"/>
</dbReference>
<dbReference type="InterPro" id="IPR036249">
    <property type="entry name" value="Thioredoxin-like_sf"/>
</dbReference>
<feature type="chain" id="PRO_5010005578" description="Thiol:disulfide interchange protein" evidence="4">
    <location>
        <begin position="30"/>
        <end position="192"/>
    </location>
</feature>
<gene>
    <name evidence="6" type="ORF">Thpro_023140</name>
</gene>
<evidence type="ECO:0000259" key="5">
    <source>
        <dbReference type="PROSITE" id="PS51007"/>
    </source>
</evidence>
<dbReference type="GO" id="GO:0020037">
    <property type="term" value="F:heme binding"/>
    <property type="evidence" value="ECO:0007669"/>
    <property type="project" value="InterPro"/>
</dbReference>
<evidence type="ECO:0000313" key="7">
    <source>
        <dbReference type="Proteomes" id="UP000029273"/>
    </source>
</evidence>
<dbReference type="Pfam" id="PF13098">
    <property type="entry name" value="Thioredoxin_2"/>
    <property type="match status" value="1"/>
</dbReference>
<comment type="caution">
    <text evidence="6">The sequence shown here is derived from an EMBL/GenBank/DDBJ whole genome shotgun (WGS) entry which is preliminary data.</text>
</comment>
<keyword evidence="7" id="KW-1185">Reference proteome</keyword>
<dbReference type="EMBL" id="JQSG02000006">
    <property type="protein sequence ID" value="OBS08890.1"/>
    <property type="molecule type" value="Genomic_DNA"/>
</dbReference>
<dbReference type="GO" id="GO:0009055">
    <property type="term" value="F:electron transfer activity"/>
    <property type="evidence" value="ECO:0007669"/>
    <property type="project" value="InterPro"/>
</dbReference>
<keyword evidence="4" id="KW-0732">Signal</keyword>
<keyword evidence="1 3" id="KW-0479">Metal-binding</keyword>
<name>A0A1A6C2W6_9GAMM</name>
<dbReference type="OrthoDB" id="12976at2"/>
<dbReference type="GO" id="GO:0046872">
    <property type="term" value="F:metal ion binding"/>
    <property type="evidence" value="ECO:0007669"/>
    <property type="project" value="UniProtKB-KW"/>
</dbReference>
<protein>
    <recommendedName>
        <fullName evidence="4">Thiol:disulfide interchange protein</fullName>
    </recommendedName>
</protein>
<feature type="domain" description="Cytochrome c" evidence="5">
    <location>
        <begin position="47"/>
        <end position="192"/>
    </location>
</feature>
<keyword evidence="4" id="KW-0676">Redox-active center</keyword>
<sequence>MSMPLSHKLPRIFAALLLLAGFAAGTAQAAENPAVALLHDMHKAVKITEGKGSKTLYVFFDPNCPFCHKLFEELRPYVKQNEVTIHWIPVGILTSTSPGKAAAILQAKDRLKAFYQSEHDWNFGDTPGGGITPLKNPSPATRRALETNNGLLADHGLNGVPVTLFATTDGSAFYFEGTPPADKLAEIMQYVK</sequence>
<comment type="similarity">
    <text evidence="4">Belongs to the thioredoxin family. DsbC subfamily.</text>
</comment>
<comment type="subcellular location">
    <subcellularLocation>
        <location evidence="4">Periplasm</location>
    </subcellularLocation>
</comment>
<accession>A0A1A6C2W6</accession>
<dbReference type="PROSITE" id="PS51007">
    <property type="entry name" value="CYTC"/>
    <property type="match status" value="1"/>
</dbReference>
<dbReference type="GO" id="GO:0042597">
    <property type="term" value="C:periplasmic space"/>
    <property type="evidence" value="ECO:0007669"/>
    <property type="project" value="UniProtKB-SubCell"/>
</dbReference>
<dbReference type="SUPFAM" id="SSF52833">
    <property type="entry name" value="Thioredoxin-like"/>
    <property type="match status" value="1"/>
</dbReference>
<evidence type="ECO:0000256" key="1">
    <source>
        <dbReference type="ARBA" id="ARBA00022723"/>
    </source>
</evidence>
<proteinExistence type="inferred from homology"/>
<dbReference type="RefSeq" id="WP_038091576.1">
    <property type="nucleotide sequence ID" value="NZ_JQSG02000006.1"/>
</dbReference>